<evidence type="ECO:0000256" key="1">
    <source>
        <dbReference type="ARBA" id="ARBA00007626"/>
    </source>
</evidence>
<feature type="repeat" description="PPR" evidence="3">
    <location>
        <begin position="583"/>
        <end position="617"/>
    </location>
</feature>
<comment type="caution">
    <text evidence="5">The sequence shown here is derived from an EMBL/GenBank/DDBJ whole genome shotgun (WGS) entry which is preliminary data.</text>
</comment>
<evidence type="ECO:0000256" key="2">
    <source>
        <dbReference type="ARBA" id="ARBA00022737"/>
    </source>
</evidence>
<comment type="similarity">
    <text evidence="1">Belongs to the PPR family. P subfamily.</text>
</comment>
<dbReference type="GO" id="GO:0031930">
    <property type="term" value="P:mitochondria-nucleus signaling pathway"/>
    <property type="evidence" value="ECO:0007669"/>
    <property type="project" value="TreeGrafter"/>
</dbReference>
<feature type="repeat" description="PPR" evidence="3">
    <location>
        <begin position="476"/>
        <end position="510"/>
    </location>
</feature>
<keyword evidence="6" id="KW-1185">Reference proteome</keyword>
<evidence type="ECO:0000313" key="6">
    <source>
        <dbReference type="Proteomes" id="UP000289738"/>
    </source>
</evidence>
<dbReference type="Pfam" id="PF01535">
    <property type="entry name" value="PPR"/>
    <property type="match status" value="1"/>
</dbReference>
<dbReference type="NCBIfam" id="TIGR00756">
    <property type="entry name" value="PPR"/>
    <property type="match status" value="5"/>
</dbReference>
<dbReference type="InterPro" id="IPR011990">
    <property type="entry name" value="TPR-like_helical_dom_sf"/>
</dbReference>
<dbReference type="AlphaFoldDB" id="A0A445A6R7"/>
<dbReference type="GO" id="GO:0010019">
    <property type="term" value="P:chloroplast-nucleus signaling pathway"/>
    <property type="evidence" value="ECO:0007669"/>
    <property type="project" value="TreeGrafter"/>
</dbReference>
<organism evidence="5 6">
    <name type="scientific">Arachis hypogaea</name>
    <name type="common">Peanut</name>
    <dbReference type="NCBI Taxonomy" id="3818"/>
    <lineage>
        <taxon>Eukaryota</taxon>
        <taxon>Viridiplantae</taxon>
        <taxon>Streptophyta</taxon>
        <taxon>Embryophyta</taxon>
        <taxon>Tracheophyta</taxon>
        <taxon>Spermatophyta</taxon>
        <taxon>Magnoliopsida</taxon>
        <taxon>eudicotyledons</taxon>
        <taxon>Gunneridae</taxon>
        <taxon>Pentapetalae</taxon>
        <taxon>rosids</taxon>
        <taxon>fabids</taxon>
        <taxon>Fabales</taxon>
        <taxon>Fabaceae</taxon>
        <taxon>Papilionoideae</taxon>
        <taxon>50 kb inversion clade</taxon>
        <taxon>dalbergioids sensu lato</taxon>
        <taxon>Dalbergieae</taxon>
        <taxon>Pterocarpus clade</taxon>
        <taxon>Arachis</taxon>
    </lineage>
</organism>
<dbReference type="Proteomes" id="UP000289738">
    <property type="component" value="Chromosome B03"/>
</dbReference>
<dbReference type="InterPro" id="IPR002885">
    <property type="entry name" value="PPR_rpt"/>
</dbReference>
<dbReference type="PANTHER" id="PTHR47936:SF3">
    <property type="entry name" value="PENTACOTRIPEPTIDE-REPEAT REGION OF PRORP DOMAIN-CONTAINING PROTEIN"/>
    <property type="match status" value="1"/>
</dbReference>
<protein>
    <recommendedName>
        <fullName evidence="7">Pentacotripeptide-repeat region of PRORP domain-containing protein</fullName>
    </recommendedName>
</protein>
<dbReference type="Gene3D" id="1.25.40.10">
    <property type="entry name" value="Tetratricopeptide repeat domain"/>
    <property type="match status" value="4"/>
</dbReference>
<dbReference type="PROSITE" id="PS51375">
    <property type="entry name" value="PPR"/>
    <property type="match status" value="5"/>
</dbReference>
<sequence length="791" mass="88082">MTSEKGIARVIPPFSNSFLQQRAKCPSLHQRKQTLATTNSCPQTAAAVRRTQELPSSCSRASRRILRVVCSHLASLLLLGCSRLPPPVSARAVRVAAPPPLLFCWHPSRSTPPSSSGRRARVSNPFPHSPSATSSSSSPAAVFSSFAQPRFCRRSSSCLRVGRASALLLRLLRTKALSSPVSLTHPLSRTQARRCALYRRLALKLVVALCVVSRRLQKQTESASDPLAGGSCGLLASARLVSFLQSVGPWAVVFGAKAHSFTSHARLLPVHSNSKNQTDREERTGLSWCFASFVRLCARCCPAHASEKKPMPQFANSRFYSCLLQHRLKALPFSTQQEGMASVSDTLYGHLKDKNYGSVERSLSKFKPKLDSRCVMEVMSRCYPQDPQLGLRFFIWAGFQSGYRHSAYMYRKACKLLGIDKNPSIVCDVIGSYENEGCFVNVNMFRVVFKLCKEAELCDVALWVFRKLGSFSMRADTVMYNVVISLCCKKGEIEMAGVLMREMSVNGLHPDSITYMAIIEGLCDAGQLDDAYSVLEVMRLDGCSPSSVVLSAVLDGFCRSGSMERALKLLDEMEKEGGNRSPNVVTYTSVIQSFCKRGQHAEAFDILDRMKAHGCRANHVAVFIILESLCAEGHLEEAHRLIDKFVEEHDVSYGQCYSSFVVSLIKIRQLDEAEKLFRKMLAGKIKPDTFSCSLLLKELCMKGRLLNGFYLLDEIENMGYLYSIDIDIYFILLIGLCRSNHLIEAAKLARIMLKKSVPLRRPNAYSALNILSKYGEQDLVNQLLGMQKRFR</sequence>
<accession>A0A445A6R7</accession>
<proteinExistence type="inferred from homology"/>
<evidence type="ECO:0000256" key="4">
    <source>
        <dbReference type="SAM" id="MobiDB-lite"/>
    </source>
</evidence>
<feature type="region of interest" description="Disordered" evidence="4">
    <location>
        <begin position="109"/>
        <end position="139"/>
    </location>
</feature>
<reference evidence="5 6" key="1">
    <citation type="submission" date="2019-01" db="EMBL/GenBank/DDBJ databases">
        <title>Sequencing of cultivated peanut Arachis hypogaea provides insights into genome evolution and oil improvement.</title>
        <authorList>
            <person name="Chen X."/>
        </authorList>
    </citation>
    <scope>NUCLEOTIDE SEQUENCE [LARGE SCALE GENOMIC DNA]</scope>
    <source>
        <strain evidence="6">cv. Fuhuasheng</strain>
        <tissue evidence="5">Leaves</tissue>
    </source>
</reference>
<dbReference type="EMBL" id="SDMP01000013">
    <property type="protein sequence ID" value="RYR22042.1"/>
    <property type="molecule type" value="Genomic_DNA"/>
</dbReference>
<dbReference type="PANTHER" id="PTHR47936">
    <property type="entry name" value="PPR_LONG DOMAIN-CONTAINING PROTEIN"/>
    <property type="match status" value="1"/>
</dbReference>
<evidence type="ECO:0000256" key="3">
    <source>
        <dbReference type="PROSITE-ProRule" id="PRU00708"/>
    </source>
</evidence>
<feature type="repeat" description="PPR" evidence="3">
    <location>
        <begin position="511"/>
        <end position="545"/>
    </location>
</feature>
<gene>
    <name evidence="5" type="ORF">Ahy_B03g067327</name>
</gene>
<feature type="repeat" description="PPR" evidence="3">
    <location>
        <begin position="546"/>
        <end position="580"/>
    </location>
</feature>
<feature type="compositionally biased region" description="Low complexity" evidence="4">
    <location>
        <begin position="125"/>
        <end position="139"/>
    </location>
</feature>
<dbReference type="Pfam" id="PF13041">
    <property type="entry name" value="PPR_2"/>
    <property type="match status" value="2"/>
</dbReference>
<evidence type="ECO:0008006" key="7">
    <source>
        <dbReference type="Google" id="ProtNLM"/>
    </source>
</evidence>
<dbReference type="Pfam" id="PF12854">
    <property type="entry name" value="PPR_1"/>
    <property type="match status" value="1"/>
</dbReference>
<name>A0A445A6R7_ARAHY</name>
<feature type="repeat" description="PPR" evidence="3">
    <location>
        <begin position="653"/>
        <end position="687"/>
    </location>
</feature>
<keyword evidence="2" id="KW-0677">Repeat</keyword>
<evidence type="ECO:0000313" key="5">
    <source>
        <dbReference type="EMBL" id="RYR22042.1"/>
    </source>
</evidence>
<dbReference type="GO" id="GO:0009507">
    <property type="term" value="C:chloroplast"/>
    <property type="evidence" value="ECO:0007669"/>
    <property type="project" value="TreeGrafter"/>
</dbReference>